<dbReference type="FunFam" id="3.40.50.1100:FF:000040">
    <property type="entry name" value="L-serine dehydratase, putative"/>
    <property type="match status" value="1"/>
</dbReference>
<comment type="pathway">
    <text evidence="3">Carbohydrate biosynthesis; gluconeogenesis.</text>
</comment>
<protein>
    <recommendedName>
        <fullName evidence="5">L-serine ammonia-lyase</fullName>
        <ecNumber evidence="5">4.3.1.17</ecNumber>
    </recommendedName>
</protein>
<dbReference type="PANTHER" id="PTHR48078">
    <property type="entry name" value="THREONINE DEHYDRATASE, MITOCHONDRIAL-RELATED"/>
    <property type="match status" value="1"/>
</dbReference>
<dbReference type="Pfam" id="PF00291">
    <property type="entry name" value="PALP"/>
    <property type="match status" value="1"/>
</dbReference>
<accession>A0A1G4MGM1</accession>
<evidence type="ECO:0000256" key="3">
    <source>
        <dbReference type="ARBA" id="ARBA00004742"/>
    </source>
</evidence>
<name>A0A1G4MGM1_LACFM</name>
<keyword evidence="6" id="KW-0312">Gluconeogenesis</keyword>
<evidence type="ECO:0000256" key="8">
    <source>
        <dbReference type="ARBA" id="ARBA00022898"/>
    </source>
</evidence>
<evidence type="ECO:0000313" key="13">
    <source>
        <dbReference type="Proteomes" id="UP000190831"/>
    </source>
</evidence>
<evidence type="ECO:0000256" key="10">
    <source>
        <dbReference type="ARBA" id="ARBA00049406"/>
    </source>
</evidence>
<dbReference type="Gene3D" id="3.40.50.1100">
    <property type="match status" value="2"/>
</dbReference>
<evidence type="ECO:0000259" key="11">
    <source>
        <dbReference type="Pfam" id="PF00291"/>
    </source>
</evidence>
<evidence type="ECO:0000256" key="5">
    <source>
        <dbReference type="ARBA" id="ARBA00012093"/>
    </source>
</evidence>
<keyword evidence="9" id="KW-0456">Lyase</keyword>
<dbReference type="SUPFAM" id="SSF53686">
    <property type="entry name" value="Tryptophan synthase beta subunit-like PLP-dependent enzymes"/>
    <property type="match status" value="1"/>
</dbReference>
<dbReference type="AlphaFoldDB" id="A0A1G4MGM1"/>
<dbReference type="GO" id="GO:0006565">
    <property type="term" value="P:L-serine catabolic process"/>
    <property type="evidence" value="ECO:0007669"/>
    <property type="project" value="TreeGrafter"/>
</dbReference>
<dbReference type="InterPro" id="IPR050147">
    <property type="entry name" value="Ser/Thr_Dehydratase"/>
</dbReference>
<dbReference type="InterPro" id="IPR001926">
    <property type="entry name" value="TrpB-like_PALP"/>
</dbReference>
<organism evidence="12 13">
    <name type="scientific">Lachancea fermentati</name>
    <name type="common">Zygosaccharomyces fermentati</name>
    <dbReference type="NCBI Taxonomy" id="4955"/>
    <lineage>
        <taxon>Eukaryota</taxon>
        <taxon>Fungi</taxon>
        <taxon>Dikarya</taxon>
        <taxon>Ascomycota</taxon>
        <taxon>Saccharomycotina</taxon>
        <taxon>Saccharomycetes</taxon>
        <taxon>Saccharomycetales</taxon>
        <taxon>Saccharomycetaceae</taxon>
        <taxon>Lachancea</taxon>
    </lineage>
</organism>
<dbReference type="InterPro" id="IPR000634">
    <property type="entry name" value="Ser/Thr_deHydtase_PyrdxlP-BS"/>
</dbReference>
<dbReference type="STRING" id="4955.A0A1G4MGM1"/>
<evidence type="ECO:0000256" key="2">
    <source>
        <dbReference type="ARBA" id="ARBA00004496"/>
    </source>
</evidence>
<evidence type="ECO:0000256" key="6">
    <source>
        <dbReference type="ARBA" id="ARBA00022432"/>
    </source>
</evidence>
<keyword evidence="13" id="KW-1185">Reference proteome</keyword>
<dbReference type="GO" id="GO:0005737">
    <property type="term" value="C:cytoplasm"/>
    <property type="evidence" value="ECO:0007669"/>
    <property type="project" value="UniProtKB-SubCell"/>
</dbReference>
<dbReference type="PANTHER" id="PTHR48078:SF2">
    <property type="entry name" value="CATABOLIC L-SERINE_THREONINE DEHYDRATASE"/>
    <property type="match status" value="1"/>
</dbReference>
<dbReference type="PROSITE" id="PS00165">
    <property type="entry name" value="DEHYDRATASE_SER_THR"/>
    <property type="match status" value="1"/>
</dbReference>
<dbReference type="GO" id="GO:0006567">
    <property type="term" value="P:L-threonine catabolic process"/>
    <property type="evidence" value="ECO:0007669"/>
    <property type="project" value="TreeGrafter"/>
</dbReference>
<comment type="subcellular location">
    <subcellularLocation>
        <location evidence="2">Cytoplasm</location>
    </subcellularLocation>
</comment>
<dbReference type="InterPro" id="IPR036052">
    <property type="entry name" value="TrpB-like_PALP_sf"/>
</dbReference>
<evidence type="ECO:0000256" key="4">
    <source>
        <dbReference type="ARBA" id="ARBA00010869"/>
    </source>
</evidence>
<dbReference type="EMBL" id="LT598486">
    <property type="protein sequence ID" value="SCW02981.1"/>
    <property type="molecule type" value="Genomic_DNA"/>
</dbReference>
<proteinExistence type="inferred from homology"/>
<evidence type="ECO:0000256" key="1">
    <source>
        <dbReference type="ARBA" id="ARBA00001933"/>
    </source>
</evidence>
<keyword evidence="7" id="KW-0963">Cytoplasm</keyword>
<evidence type="ECO:0000256" key="9">
    <source>
        <dbReference type="ARBA" id="ARBA00023239"/>
    </source>
</evidence>
<sequence length="338" mass="36832">MTNFFVKTPLIEYKFWSSLAKNSTAKFLLKYEFLQPSGSFKSRGIGHLIHKRVKNIKSLKIPHVFASSGGNAGLAAAVASRQLSIPCSVVIPTKTKRRMINKIKNTGASVIVHGDHWKDCDTFLKDNILKGVDRSLIEPIYVHPFDDPLIWEGHSGIIEELIASLKEADISLNRVKGIVCSIGGGGLYNGLVMGLERYGLAHKIPIVGVETNGCHVFHESLKKGSLVEFKEIQTIATSLGTANISRATLNFAKKYKSKSIVLKDSDVLDTCLKFSNDNNLIVEPACGAALHIGYNPNLLTQVLGQDLSSNDIILIIACGGSSTSFSDLENLRNHFIAG</sequence>
<dbReference type="GO" id="GO:0004794">
    <property type="term" value="F:threonine deaminase activity"/>
    <property type="evidence" value="ECO:0007669"/>
    <property type="project" value="TreeGrafter"/>
</dbReference>
<dbReference type="GO" id="GO:0009097">
    <property type="term" value="P:isoleucine biosynthetic process"/>
    <property type="evidence" value="ECO:0007669"/>
    <property type="project" value="TreeGrafter"/>
</dbReference>
<keyword evidence="8" id="KW-0663">Pyridoxal phosphate</keyword>
<dbReference type="GO" id="GO:0030170">
    <property type="term" value="F:pyridoxal phosphate binding"/>
    <property type="evidence" value="ECO:0007669"/>
    <property type="project" value="InterPro"/>
</dbReference>
<comment type="cofactor">
    <cofactor evidence="1">
        <name>pyridoxal 5'-phosphate</name>
        <dbReference type="ChEBI" id="CHEBI:597326"/>
    </cofactor>
</comment>
<dbReference type="GO" id="GO:0003941">
    <property type="term" value="F:L-serine ammonia-lyase activity"/>
    <property type="evidence" value="ECO:0007669"/>
    <property type="project" value="UniProtKB-EC"/>
</dbReference>
<evidence type="ECO:0000256" key="7">
    <source>
        <dbReference type="ARBA" id="ARBA00022490"/>
    </source>
</evidence>
<dbReference type="Proteomes" id="UP000190831">
    <property type="component" value="Chromosome G"/>
</dbReference>
<dbReference type="OrthoDB" id="7773036at2759"/>
<dbReference type="OMA" id="AEQGCEH"/>
<feature type="domain" description="Tryptophan synthase beta chain-like PALP" evidence="11">
    <location>
        <begin position="6"/>
        <end position="319"/>
    </location>
</feature>
<comment type="catalytic activity">
    <reaction evidence="10">
        <text>L-serine = pyruvate + NH4(+)</text>
        <dbReference type="Rhea" id="RHEA:19169"/>
        <dbReference type="ChEBI" id="CHEBI:15361"/>
        <dbReference type="ChEBI" id="CHEBI:28938"/>
        <dbReference type="ChEBI" id="CHEBI:33384"/>
        <dbReference type="EC" id="4.3.1.17"/>
    </reaction>
</comment>
<gene>
    <name evidence="12" type="ORF">LAFE_0G00320G</name>
</gene>
<comment type="similarity">
    <text evidence="4">Belongs to the serine/threonine dehydratase family.</text>
</comment>
<dbReference type="EC" id="4.3.1.17" evidence="5"/>
<reference evidence="12 13" key="1">
    <citation type="submission" date="2016-03" db="EMBL/GenBank/DDBJ databases">
        <authorList>
            <person name="Devillers H."/>
        </authorList>
    </citation>
    <scope>NUCLEOTIDE SEQUENCE [LARGE SCALE GENOMIC DNA]</scope>
    <source>
        <strain evidence="12">CBS 6772</strain>
    </source>
</reference>
<evidence type="ECO:0000313" key="12">
    <source>
        <dbReference type="EMBL" id="SCW02981.1"/>
    </source>
</evidence>
<dbReference type="CDD" id="cd06448">
    <property type="entry name" value="L-Ser-dehyd"/>
    <property type="match status" value="1"/>
</dbReference>
<dbReference type="GO" id="GO:0006094">
    <property type="term" value="P:gluconeogenesis"/>
    <property type="evidence" value="ECO:0007669"/>
    <property type="project" value="UniProtKB-KW"/>
</dbReference>